<dbReference type="GeneID" id="99632183"/>
<proteinExistence type="predicted"/>
<accession>A0A379MZH7</accession>
<gene>
    <name evidence="1" type="ORF">NCTC13291_01129</name>
</gene>
<dbReference type="Proteomes" id="UP000254919">
    <property type="component" value="Unassembled WGS sequence"/>
</dbReference>
<name>A0A379MZH7_9PROT</name>
<reference evidence="1 2" key="1">
    <citation type="submission" date="2018-06" db="EMBL/GenBank/DDBJ databases">
        <authorList>
            <consortium name="Pathogen Informatics"/>
            <person name="Doyle S."/>
        </authorList>
    </citation>
    <scope>NUCLEOTIDE SEQUENCE [LARGE SCALE GENOMIC DNA]</scope>
    <source>
        <strain evidence="1 2">NCTC13291</strain>
    </source>
</reference>
<evidence type="ECO:0000313" key="1">
    <source>
        <dbReference type="EMBL" id="SUE39180.1"/>
    </source>
</evidence>
<dbReference type="EMBL" id="UGVN01000001">
    <property type="protein sequence ID" value="SUE39180.1"/>
    <property type="molecule type" value="Genomic_DNA"/>
</dbReference>
<dbReference type="AlphaFoldDB" id="A0A379MZH7"/>
<organism evidence="1 2">
    <name type="scientific">Roseomonas mucosa</name>
    <dbReference type="NCBI Taxonomy" id="207340"/>
    <lineage>
        <taxon>Bacteria</taxon>
        <taxon>Pseudomonadati</taxon>
        <taxon>Pseudomonadota</taxon>
        <taxon>Alphaproteobacteria</taxon>
        <taxon>Acetobacterales</taxon>
        <taxon>Roseomonadaceae</taxon>
        <taxon>Roseomonas</taxon>
    </lineage>
</organism>
<dbReference type="OrthoDB" id="9994250at2"/>
<dbReference type="RefSeq" id="WP_139323400.1">
    <property type="nucleotide sequence ID" value="NZ_AP031462.1"/>
</dbReference>
<sequence>MKRSLLAPLRDLPEPWKRQLRQGFRKGVRAYRAIPIARMIGLRLAALSPGLKARLVHRFMAYERLSEGAALPAHISVQGVRLQPPPVLSDAERSAFLRLAARHGGI</sequence>
<protein>
    <submittedName>
        <fullName evidence="1">Uncharacterized protein</fullName>
    </submittedName>
</protein>
<evidence type="ECO:0000313" key="2">
    <source>
        <dbReference type="Proteomes" id="UP000254919"/>
    </source>
</evidence>